<accession>A0A0J8QS68</accession>
<dbReference type="Proteomes" id="UP000054559">
    <property type="component" value="Unassembled WGS sequence"/>
</dbReference>
<evidence type="ECO:0000313" key="1">
    <source>
        <dbReference type="EMBL" id="KMU75356.1"/>
    </source>
</evidence>
<dbReference type="Gene3D" id="3.90.180.10">
    <property type="entry name" value="Medium-chain alcohol dehydrogenases, catalytic domain"/>
    <property type="match status" value="1"/>
</dbReference>
<reference evidence="2" key="1">
    <citation type="journal article" date="2010" name="Genome Res.">
        <title>Population genomic sequencing of Coccidioides fungi reveals recent hybridization and transposon control.</title>
        <authorList>
            <person name="Neafsey D.E."/>
            <person name="Barker B.M."/>
            <person name="Sharpton T.J."/>
            <person name="Stajich J.E."/>
            <person name="Park D.J."/>
            <person name="Whiston E."/>
            <person name="Hung C.-Y."/>
            <person name="McMahan C."/>
            <person name="White J."/>
            <person name="Sykes S."/>
            <person name="Heiman D."/>
            <person name="Young S."/>
            <person name="Zeng Q."/>
            <person name="Abouelleil A."/>
            <person name="Aftuck L."/>
            <person name="Bessette D."/>
            <person name="Brown A."/>
            <person name="FitzGerald M."/>
            <person name="Lui A."/>
            <person name="Macdonald J.P."/>
            <person name="Priest M."/>
            <person name="Orbach M.J."/>
            <person name="Galgiani J.N."/>
            <person name="Kirkland T.N."/>
            <person name="Cole G.T."/>
            <person name="Birren B.W."/>
            <person name="Henn M.R."/>
            <person name="Taylor J.W."/>
            <person name="Rounsley S.D."/>
        </authorList>
    </citation>
    <scope>NUCLEOTIDE SEQUENCE [LARGE SCALE GENOMIC DNA]</scope>
    <source>
        <strain evidence="2">RMSCC 3703</strain>
    </source>
</reference>
<dbReference type="AlphaFoldDB" id="A0A0J8QS68"/>
<dbReference type="EMBL" id="DS268139">
    <property type="protein sequence ID" value="KMU75356.1"/>
    <property type="molecule type" value="Genomic_DNA"/>
</dbReference>
<evidence type="ECO:0000313" key="2">
    <source>
        <dbReference type="Proteomes" id="UP000054559"/>
    </source>
</evidence>
<proteinExistence type="predicted"/>
<organism evidence="1 2">
    <name type="scientific">Coccidioides immitis RMSCC 3703</name>
    <dbReference type="NCBI Taxonomy" id="454286"/>
    <lineage>
        <taxon>Eukaryota</taxon>
        <taxon>Fungi</taxon>
        <taxon>Dikarya</taxon>
        <taxon>Ascomycota</taxon>
        <taxon>Pezizomycotina</taxon>
        <taxon>Eurotiomycetes</taxon>
        <taxon>Eurotiomycetidae</taxon>
        <taxon>Onygenales</taxon>
        <taxon>Onygenaceae</taxon>
        <taxon>Coccidioides</taxon>
    </lineage>
</organism>
<dbReference type="InterPro" id="IPR011032">
    <property type="entry name" value="GroES-like_sf"/>
</dbReference>
<gene>
    <name evidence="1" type="ORF">CISG_04775</name>
</gene>
<name>A0A0J8QS68_COCIT</name>
<sequence length="55" mass="6222">MMWRLRVIPLATDFGGNVKILGLAIKDLNDGDRVVALFQLAYGQRMYCKKGYSSQ</sequence>
<protein>
    <submittedName>
        <fullName evidence="1">Uncharacterized protein</fullName>
    </submittedName>
</protein>
<dbReference type="SUPFAM" id="SSF50129">
    <property type="entry name" value="GroES-like"/>
    <property type="match status" value="1"/>
</dbReference>
<dbReference type="OrthoDB" id="3941538at2759"/>